<dbReference type="Pfam" id="PF00534">
    <property type="entry name" value="Glycos_transf_1"/>
    <property type="match status" value="1"/>
</dbReference>
<dbReference type="InterPro" id="IPR050194">
    <property type="entry name" value="Glycosyltransferase_grp1"/>
</dbReference>
<dbReference type="AlphaFoldDB" id="A0ABD6AWZ0"/>
<dbReference type="EC" id="2.4.-.-" evidence="3"/>
<dbReference type="SUPFAM" id="SSF53756">
    <property type="entry name" value="UDP-Glycosyltransferase/glycogen phosphorylase"/>
    <property type="match status" value="1"/>
</dbReference>
<evidence type="ECO:0000313" key="4">
    <source>
        <dbReference type="Proteomes" id="UP001597187"/>
    </source>
</evidence>
<dbReference type="Pfam" id="PF13439">
    <property type="entry name" value="Glyco_transf_4"/>
    <property type="match status" value="1"/>
</dbReference>
<organism evidence="3 4">
    <name type="scientific">Halomarina rubra</name>
    <dbReference type="NCBI Taxonomy" id="2071873"/>
    <lineage>
        <taxon>Archaea</taxon>
        <taxon>Methanobacteriati</taxon>
        <taxon>Methanobacteriota</taxon>
        <taxon>Stenosarchaea group</taxon>
        <taxon>Halobacteria</taxon>
        <taxon>Halobacteriales</taxon>
        <taxon>Natronomonadaceae</taxon>
        <taxon>Halomarina</taxon>
    </lineage>
</organism>
<dbReference type="CDD" id="cd03801">
    <property type="entry name" value="GT4_PimA-like"/>
    <property type="match status" value="1"/>
</dbReference>
<evidence type="ECO:0000259" key="2">
    <source>
        <dbReference type="Pfam" id="PF13439"/>
    </source>
</evidence>
<reference evidence="3 4" key="1">
    <citation type="journal article" date="2019" name="Int. J. Syst. Evol. Microbiol.">
        <title>The Global Catalogue of Microorganisms (GCM) 10K type strain sequencing project: providing services to taxonomists for standard genome sequencing and annotation.</title>
        <authorList>
            <consortium name="The Broad Institute Genomics Platform"/>
            <consortium name="The Broad Institute Genome Sequencing Center for Infectious Disease"/>
            <person name="Wu L."/>
            <person name="Ma J."/>
        </authorList>
    </citation>
    <scope>NUCLEOTIDE SEQUENCE [LARGE SCALE GENOMIC DNA]</scope>
    <source>
        <strain evidence="3 4">CGMCC 1.12563</strain>
    </source>
</reference>
<dbReference type="RefSeq" id="WP_250874094.1">
    <property type="nucleotide sequence ID" value="NZ_JALXFV010000006.1"/>
</dbReference>
<comment type="caution">
    <text evidence="3">The sequence shown here is derived from an EMBL/GenBank/DDBJ whole genome shotgun (WGS) entry which is preliminary data.</text>
</comment>
<evidence type="ECO:0000259" key="1">
    <source>
        <dbReference type="Pfam" id="PF00534"/>
    </source>
</evidence>
<accession>A0ABD6AWZ0</accession>
<dbReference type="Proteomes" id="UP001597187">
    <property type="component" value="Unassembled WGS sequence"/>
</dbReference>
<dbReference type="InterPro" id="IPR001296">
    <property type="entry name" value="Glyco_trans_1"/>
</dbReference>
<name>A0ABD6AWZ0_9EURY</name>
<gene>
    <name evidence="3" type="ORF">ACFSBT_12630</name>
</gene>
<keyword evidence="3" id="KW-0328">Glycosyltransferase</keyword>
<dbReference type="PANTHER" id="PTHR45947:SF3">
    <property type="entry name" value="SULFOQUINOVOSYL TRANSFERASE SQD2"/>
    <property type="match status" value="1"/>
</dbReference>
<keyword evidence="3" id="KW-0808">Transferase</keyword>
<feature type="domain" description="Glycosyltransferase subfamily 4-like N-terminal" evidence="2">
    <location>
        <begin position="114"/>
        <end position="217"/>
    </location>
</feature>
<proteinExistence type="predicted"/>
<dbReference type="EMBL" id="JBHUDC010000006">
    <property type="protein sequence ID" value="MFD1514122.1"/>
    <property type="molecule type" value="Genomic_DNA"/>
</dbReference>
<feature type="domain" description="Glycosyl transferase family 1" evidence="1">
    <location>
        <begin position="230"/>
        <end position="384"/>
    </location>
</feature>
<dbReference type="PANTHER" id="PTHR45947">
    <property type="entry name" value="SULFOQUINOVOSYL TRANSFERASE SQD2"/>
    <property type="match status" value="1"/>
</dbReference>
<dbReference type="GO" id="GO:0016757">
    <property type="term" value="F:glycosyltransferase activity"/>
    <property type="evidence" value="ECO:0007669"/>
    <property type="project" value="UniProtKB-KW"/>
</dbReference>
<evidence type="ECO:0000313" key="3">
    <source>
        <dbReference type="EMBL" id="MFD1514122.1"/>
    </source>
</evidence>
<dbReference type="InterPro" id="IPR028098">
    <property type="entry name" value="Glyco_trans_4-like_N"/>
</dbReference>
<sequence length="416" mass="45899">MSTDGATDQDRCRLEKELTVLNIVIATPKARGGAVRAGLQLGDYLSEFVNVDTVKMRGDYDESLLNELKLANSIHSLSSLTALRDSLSMVMSDSKNYSNTLIGTKLTPPRPIDQYDIAHIHNPVPLAGMVSVALTCRLNNLPYCVTTHGISKIPELPESMGMSKPVEKLFHLLFERPYFWVLREAAHLFSLSSGDVQRLNTHLPNQSISVVPNGVRLNPPDIESESIVFDETGLQLDKPTLLFVGKLMESKGVDDLLTAYDNLNFDCSILIVGPVENKKYENVAGDDSDIHHLGYINQDLLDALYRASDIFVFPTRSDVFPLVNLEAMAAGTPVISTSVGGIPEQITDQTGILVSPGDPENLATAIETLLNDDQCRNMMAKQSYLRAANEFSWRSVAEQTAEKYIEIIQQTEMVGR</sequence>
<protein>
    <submittedName>
        <fullName evidence="3">Glycosyltransferase family 4 protein</fullName>
        <ecNumber evidence="3">2.4.-.-</ecNumber>
    </submittedName>
</protein>
<keyword evidence="4" id="KW-1185">Reference proteome</keyword>
<dbReference type="Gene3D" id="3.40.50.2000">
    <property type="entry name" value="Glycogen Phosphorylase B"/>
    <property type="match status" value="2"/>
</dbReference>